<protein>
    <submittedName>
        <fullName evidence="1">Uncharacterized protein</fullName>
    </submittedName>
</protein>
<reference evidence="1 2" key="1">
    <citation type="submission" date="2023-10" db="EMBL/GenBank/DDBJ databases">
        <authorList>
            <person name="Robby Concha-Eloko"/>
            <person name="Pilar Barberan- Martinez"/>
            <person name="Rafael Sanjuan"/>
            <person name="Pilar Domingo-Calap"/>
        </authorList>
    </citation>
    <scope>NUCLEOTIDE SEQUENCE [LARGE SCALE GENOMIC DNA]</scope>
</reference>
<gene>
    <name evidence="1" type="ORF">K61PH164C1_LOCUS14</name>
</gene>
<organism evidence="1 2">
    <name type="scientific">Klebsiella phage vB_Kpn_K61PH164C1</name>
    <dbReference type="NCBI Taxonomy" id="3071663"/>
    <lineage>
        <taxon>Viruses</taxon>
        <taxon>Duplodnaviria</taxon>
        <taxon>Heunggongvirae</taxon>
        <taxon>Uroviricota</taxon>
        <taxon>Caudoviricetes</taxon>
        <taxon>Autographivirales</taxon>
        <taxon>Autosignataviridae</taxon>
        <taxon>Molineuxvirinae</taxon>
        <taxon>Gansuvirus</taxon>
        <taxon>Gansuvirus K61PH164C1</taxon>
    </lineage>
</organism>
<keyword evidence="2" id="KW-1185">Reference proteome</keyword>
<proteinExistence type="predicted"/>
<dbReference type="EMBL" id="OY979414">
    <property type="protein sequence ID" value="CAK6604307.1"/>
    <property type="molecule type" value="Genomic_DNA"/>
</dbReference>
<sequence length="52" mass="6181">MKIKRVVKNAKYAKCYGCNWRKFKKLVRSSPDENISRIPARKLKSLWNEVAQ</sequence>
<accession>A0AAV1MJH6</accession>
<evidence type="ECO:0000313" key="2">
    <source>
        <dbReference type="Proteomes" id="UP001497584"/>
    </source>
</evidence>
<dbReference type="Proteomes" id="UP001497584">
    <property type="component" value="Chromosome"/>
</dbReference>
<name>A0AAV1MJH6_9CAUD</name>
<evidence type="ECO:0000313" key="1">
    <source>
        <dbReference type="EMBL" id="CAK6604307.1"/>
    </source>
</evidence>